<keyword evidence="1" id="KW-0521">NADP</keyword>
<comment type="caution">
    <text evidence="2">The sequence shown here is derived from an EMBL/GenBank/DDBJ whole genome shotgun (WGS) entry which is preliminary data.</text>
</comment>
<gene>
    <name evidence="2" type="ORF">LQ318_01655</name>
</gene>
<accession>A0ABT3PUR2</accession>
<name>A0ABT3PUR2_9BACT</name>
<keyword evidence="3" id="KW-1185">Reference proteome</keyword>
<dbReference type="EMBL" id="JAJNDC010000001">
    <property type="protein sequence ID" value="MCW9711596.1"/>
    <property type="molecule type" value="Genomic_DNA"/>
</dbReference>
<evidence type="ECO:0000256" key="1">
    <source>
        <dbReference type="ARBA" id="ARBA00022857"/>
    </source>
</evidence>
<evidence type="ECO:0000313" key="2">
    <source>
        <dbReference type="EMBL" id="MCW9711596.1"/>
    </source>
</evidence>
<protein>
    <recommendedName>
        <fullName evidence="4">Acyl-CoA reductase (LuxC)</fullName>
    </recommendedName>
</protein>
<sequence length="359" mass="41173">MAELQKRIDTLLEASDNWLSNDNHYLMDAIDRTIREGYFSFEDVKYALKVIKESLDRDAVEEWAERAELDHKQENNASGQNVMCLHAGNLPLVGFQDAFATLLSGARYTGKVSRKDPYLLPTFLNEIKKTGMWTDRDVQWTHRLDDFEDMPHDAIIFAGSESSVPGVKQAIEEYNLAKDNTRYLIRTAHFSMAFFDRKDEKTIKNLVDGVLRYGGKGCRSVGIVVSPFSLEEIKDELSDYIRSFWEANPQHEFPPPKLRQQFAYNKAVERSQLWLEYLLLQEGGLEFDQDFVCYWVEGDESKVAELGEKYAAQLQSIYVAHPEVAIPGYGEQTEFLSNAQQPSLSWKPDGVDTLEWLIG</sequence>
<organism evidence="2 3">
    <name type="scientific">Fodinibius salicampi</name>
    <dbReference type="NCBI Taxonomy" id="1920655"/>
    <lineage>
        <taxon>Bacteria</taxon>
        <taxon>Pseudomonadati</taxon>
        <taxon>Balneolota</taxon>
        <taxon>Balneolia</taxon>
        <taxon>Balneolales</taxon>
        <taxon>Balneolaceae</taxon>
        <taxon>Fodinibius</taxon>
    </lineage>
</organism>
<dbReference type="Pfam" id="PF05893">
    <property type="entry name" value="LuxC"/>
    <property type="match status" value="1"/>
</dbReference>
<dbReference type="Proteomes" id="UP001207337">
    <property type="component" value="Unassembled WGS sequence"/>
</dbReference>
<evidence type="ECO:0008006" key="4">
    <source>
        <dbReference type="Google" id="ProtNLM"/>
    </source>
</evidence>
<evidence type="ECO:0000313" key="3">
    <source>
        <dbReference type="Proteomes" id="UP001207337"/>
    </source>
</evidence>
<dbReference type="RefSeq" id="WP_265786939.1">
    <property type="nucleotide sequence ID" value="NZ_BAABRS010000001.1"/>
</dbReference>
<reference evidence="2 3" key="1">
    <citation type="submission" date="2021-11" db="EMBL/GenBank/DDBJ databases">
        <title>Aliifidinibius sp. nov., a new bacterium isolated from saline soil.</title>
        <authorList>
            <person name="Galisteo C."/>
            <person name="De La Haba R."/>
            <person name="Sanchez-Porro C."/>
            <person name="Ventosa A."/>
        </authorList>
    </citation>
    <scope>NUCLEOTIDE SEQUENCE [LARGE SCALE GENOMIC DNA]</scope>
    <source>
        <strain evidence="2 3">KACC 190600</strain>
    </source>
</reference>
<proteinExistence type="predicted"/>
<dbReference type="InterPro" id="IPR008670">
    <property type="entry name" value="CoA_reduct_LuxC"/>
</dbReference>